<proteinExistence type="inferred from homology"/>
<feature type="transmembrane region" description="Helical" evidence="10">
    <location>
        <begin position="1842"/>
        <end position="1862"/>
    </location>
</feature>
<feature type="transmembrane region" description="Helical" evidence="10">
    <location>
        <begin position="1893"/>
        <end position="1916"/>
    </location>
</feature>
<comment type="caution">
    <text evidence="12">The sequence shown here is derived from an EMBL/GenBank/DDBJ whole genome shotgun (WGS) entry which is preliminary data.</text>
</comment>
<sequence length="2452" mass="276128">MAYRPEGSRGPVRRQAESNYLDVSREQALNRLQSFHAAAQGPFELLQAKFGFQRSSVANQKENLGCWITNYQMRVRSEAPQGAAESADFVTRSALTRVHKKFFKNYVMWCKFLRTPQRCSDPEKENTVKMEKELALFLLLWGEAGNLRFMPECICFLYHNMAAKIEFLDTLPDVAEGFYLNEIVRPVYHVIAQMRLATAPKGQRAFDHQDTTNYDDVNEFFWMAQCLECDEMNVAKMLEVHDHKTFKEKRSVFNPVLAFFRVWYFLVVVFHILVVISYVAYMSEGDDDGGLGFFFRIFNSGQNKIRAHAFYSIFITISGLLAMKVVMQIWLFGLRLYKDMWMAVGVFCRLFWHTFFFALFTAIFFSPDESALFGSMSSMLPGGGTAGSYLSMGLVYIVIYGIPVLTAATMRAFFPNAIWGIRVVNALDGTSRQYVGRNTAQPWGNYTQYTISWYIIFFGKFLFALQFMIRPLMAPSVEIYDIVVDDNGVLQSGHNIMFILALWAPIFVVYMYDSQIWFILYQSIVGLVMGKRMHIGHYVGLAQLKIGMAAAPKLFDDKVVSLRTKKPNPEAVTPVPGGGDAGELRHHDVVRLRFAIIWNQVVDNFRLNDLLDDRETVILHYRILNKGERIQEPIFLLAGKLSKAIEVAAKSRTNKWDTATLVKNIATADALEGMKNGMELIRDIFYLLLGQEEEKGALSVLEYIYSSPDIVNLLDLTYLPQLSQNMVELLAVILDMPEDIASIDDLSSAPEELRMELHVQVAQVVDRLRAISLTLELMLQDDTVSRKLHNCRFLQTTADLEFQTNQLIYLYKADAMSEIGLIAVHPDGRSATPGPRFAPEDFISSCTRLFFLLCLDVASSLPRCEDAKRRMGFFLHSLSMEMPRVDSLEAMPSFSVMTPYYSETVLFTLDELNNPVHSNPLFAELEKKQKEKGWTELTIMKYLITFHAEEWSNFLERMGASSLEEALDVNAQEVRLWASMRGQTLARTVHGMMLYEDAIRLLRWLEIFSLRDMDIQEKLDEMNRISALKFSYITGCQIYSKQVANGDPRAADIDYLMKKFPSWRVSFVDSITEKNGEKETNRFDCVLVKSEGGEIVEVYRYELPGNPILGEGKPENQNVALPFTRGEYLQTIDMNQEHYLEECLKMPNFLATATSTGEEVTVIGMKEHVFTGRASSLARFMTLQELVFVTLTQRVLAKPLRSRMHYGHPDVFEKSFVVTSGGVSKASKGINLSEDVFSGYNVTLRGGLVTHVEFMQCGKGRDVTLSQINAFEAKLSNGCAESCLSREGHRLTNSLDFSRLNSMFYGHFGFYICNALTVFCVYVYAYCKLYVATHSEVEVTAIMTTGSLNSLASVMTTQYLLQFGMLTTLPLFATLFVEFGFKQASLKVIELISTLGIVFYVFLTGTKAHFYDVALIRGGSKYRGTGRGFSITRDPMVNFFKEYGVSHFRKAVELIGVMILFGIYGSFDIGSNVLEEYCDNADFDCDKDPDQIPANITSLAAFSNKSQSYGIASFAVLFLGACWLMAPFVFNTDGLVLQKSKVDIANWFAWMMRSRHKDDGNDEETTKGSSSATLQPKDGWDDWWKSDVDLMLPLGFMGRLTYCIRELRHPLAMYYVFLTEFKLAWFALLFGAMGATWALLWFGNRVHHCVSKHRKLNSLTIQGILYMVCVIGGIMLIPLILGAMGGWSVLKCFTFSISMILGFNAIVQYALAFNGVFGMEVAMWSPMMALGFLMDMLVGLFLVIPLFLLSLLPFMRILQTRAMYNGGFSRALSSGSEVAASLVILLGLVGGFIHGFMSSFVYTLGYINDPNDNFLNRSFYHFVTKKLSNDGSEMLSYMENGYLKMTCAAMSIVAVLLSLLIGRVLGRRINMAIGGSLIFISLGLNFIPSTSIIIVSVGLASMGAAMLAMNYLLWSYEICTKGWRGKSITIFLMGSMTGWFVHSLLMANTNATTISEDWDNNPINMWRFQPLFVQPALIILFFGVLWFVPESPVWLLAHKQDEPARAVLIRLRRRQNVTPEMEMIKAELEQKTRQNHLMFRLSIVFALQAVFGLIMSQSVLIRRTLQMKQDDNGNANNYWEVYFALCSAVGFAFGSFLVDNVRRKTILKEFLPFVALMAFTCAVIGAVSSADGGLVQALLCLLYISAGLSLMSVTWLSALEMFPASRRPLYWTLSLCVYYFVQLVVYFLDPSFALAHFILCGCCIALTAVLFLFCASTKLGAIQTKAEKKYQRSMRESQPEVAEVIALHEHDVDDVHKQQTRIAQTSAMNRSAGIAANPAASAVAQANFGISGASNRGLGYSGPPPNSAASHARDNATQFGFSGVKVDEYASNNSSLHESRDHFSFRRLESAEERPNPRALQYGLSTGLSSYESSQGSSTGGLSTTNAERNRQLGTQLSSSFDFEAEFEAEHIADMRQGQISYPRGQPRSVSFLQSQRYPDAEVHAETQSVRL</sequence>
<dbReference type="Proteomes" id="UP001259832">
    <property type="component" value="Unassembled WGS sequence"/>
</dbReference>
<evidence type="ECO:0000313" key="12">
    <source>
        <dbReference type="EMBL" id="KAK1940622.1"/>
    </source>
</evidence>
<evidence type="ECO:0000256" key="2">
    <source>
        <dbReference type="ARBA" id="ARBA00009040"/>
    </source>
</evidence>
<dbReference type="SMART" id="SM01205">
    <property type="entry name" value="FKS1_dom1"/>
    <property type="match status" value="1"/>
</dbReference>
<feature type="transmembrane region" description="Helical" evidence="10">
    <location>
        <begin position="2110"/>
        <end position="2128"/>
    </location>
</feature>
<dbReference type="InterPro" id="IPR026899">
    <property type="entry name" value="FKS1-like_dom1"/>
</dbReference>
<dbReference type="GO" id="GO:0000148">
    <property type="term" value="C:1,3-beta-D-glucan synthase complex"/>
    <property type="evidence" value="ECO:0007669"/>
    <property type="project" value="InterPro"/>
</dbReference>
<dbReference type="EMBL" id="JASMQC010000014">
    <property type="protein sequence ID" value="KAK1940622.1"/>
    <property type="molecule type" value="Genomic_DNA"/>
</dbReference>
<evidence type="ECO:0000313" key="13">
    <source>
        <dbReference type="Proteomes" id="UP001259832"/>
    </source>
</evidence>
<feature type="transmembrane region" description="Helical" evidence="10">
    <location>
        <begin position="1737"/>
        <end position="1758"/>
    </location>
</feature>
<keyword evidence="5" id="KW-0808">Transferase</keyword>
<feature type="transmembrane region" description="Helical" evidence="10">
    <location>
        <begin position="309"/>
        <end position="334"/>
    </location>
</feature>
<dbReference type="GO" id="GO:0005886">
    <property type="term" value="C:plasma membrane"/>
    <property type="evidence" value="ECO:0007669"/>
    <property type="project" value="TreeGrafter"/>
</dbReference>
<dbReference type="Gene3D" id="1.20.1250.20">
    <property type="entry name" value="MFS general substrate transporter like domains"/>
    <property type="match status" value="1"/>
</dbReference>
<dbReference type="GO" id="GO:0006075">
    <property type="term" value="P:(1-&gt;3)-beta-D-glucan biosynthetic process"/>
    <property type="evidence" value="ECO:0007669"/>
    <property type="project" value="InterPro"/>
</dbReference>
<keyword evidence="13" id="KW-1185">Reference proteome</keyword>
<feature type="transmembrane region" description="Helical" evidence="10">
    <location>
        <begin position="1663"/>
        <end position="1681"/>
    </location>
</feature>
<feature type="transmembrane region" description="Helical" evidence="10">
    <location>
        <begin position="1693"/>
        <end position="1717"/>
    </location>
</feature>
<dbReference type="EC" id="2.4.1.34" evidence="3"/>
<dbReference type="Pfam" id="PF00083">
    <property type="entry name" value="Sugar_tr"/>
    <property type="match status" value="1"/>
</dbReference>
<dbReference type="SUPFAM" id="SSF103473">
    <property type="entry name" value="MFS general substrate transporter"/>
    <property type="match status" value="1"/>
</dbReference>
<gene>
    <name evidence="12" type="ORF">P3T76_008073</name>
</gene>
<feature type="transmembrane region" description="Helical" evidence="10">
    <location>
        <begin position="451"/>
        <end position="473"/>
    </location>
</feature>
<feature type="transmembrane region" description="Helical" evidence="10">
    <location>
        <begin position="2134"/>
        <end position="2156"/>
    </location>
</feature>
<evidence type="ECO:0000259" key="11">
    <source>
        <dbReference type="SMART" id="SM01205"/>
    </source>
</evidence>
<feature type="transmembrane region" description="Helical" evidence="10">
    <location>
        <begin position="1509"/>
        <end position="1530"/>
    </location>
</feature>
<feature type="domain" description="1,3-beta-glucan synthase component FKS1-like" evidence="11">
    <location>
        <begin position="128"/>
        <end position="235"/>
    </location>
</feature>
<evidence type="ECO:0000256" key="5">
    <source>
        <dbReference type="ARBA" id="ARBA00022679"/>
    </source>
</evidence>
<evidence type="ECO:0000256" key="9">
    <source>
        <dbReference type="ARBA" id="ARBA00047777"/>
    </source>
</evidence>
<dbReference type="PANTHER" id="PTHR12741">
    <property type="entry name" value="LYST-INTERACTING PROTEIN LIP5 DOPAMINE RESPONSIVE PROTEIN DRG-1"/>
    <property type="match status" value="1"/>
</dbReference>
<evidence type="ECO:0000256" key="1">
    <source>
        <dbReference type="ARBA" id="ARBA00004141"/>
    </source>
</evidence>
<evidence type="ECO:0000256" key="7">
    <source>
        <dbReference type="ARBA" id="ARBA00022989"/>
    </source>
</evidence>
<feature type="transmembrane region" description="Helical" evidence="10">
    <location>
        <begin position="493"/>
        <end position="512"/>
    </location>
</feature>
<comment type="subcellular location">
    <subcellularLocation>
        <location evidence="1">Membrane</location>
        <topology evidence="1">Multi-pass membrane protein</topology>
    </subcellularLocation>
</comment>
<protein>
    <recommendedName>
        <fullName evidence="3">1,3-beta-glucan synthase</fullName>
        <ecNumber evidence="3">2.4.1.34</ecNumber>
    </recommendedName>
</protein>
<dbReference type="InterPro" id="IPR003440">
    <property type="entry name" value="Glyco_trans_48_dom"/>
</dbReference>
<keyword evidence="6 10" id="KW-0812">Transmembrane</keyword>
<feature type="transmembrane region" description="Helical" evidence="10">
    <location>
        <begin position="2168"/>
        <end position="2188"/>
    </location>
</feature>
<evidence type="ECO:0000256" key="10">
    <source>
        <dbReference type="SAM" id="Phobius"/>
    </source>
</evidence>
<organism evidence="12 13">
    <name type="scientific">Phytophthora citrophthora</name>
    <dbReference type="NCBI Taxonomy" id="4793"/>
    <lineage>
        <taxon>Eukaryota</taxon>
        <taxon>Sar</taxon>
        <taxon>Stramenopiles</taxon>
        <taxon>Oomycota</taxon>
        <taxon>Peronosporomycetes</taxon>
        <taxon>Peronosporales</taxon>
        <taxon>Peronosporaceae</taxon>
        <taxon>Phytophthora</taxon>
    </lineage>
</organism>
<dbReference type="GO" id="GO:0003843">
    <property type="term" value="F:1,3-beta-D-glucan synthase activity"/>
    <property type="evidence" value="ECO:0007669"/>
    <property type="project" value="UniProtKB-EC"/>
</dbReference>
<feature type="transmembrane region" description="Helical" evidence="10">
    <location>
        <begin position="1968"/>
        <end position="1988"/>
    </location>
</feature>
<feature type="transmembrane region" description="Helical" evidence="10">
    <location>
        <begin position="346"/>
        <end position="366"/>
    </location>
</feature>
<dbReference type="Pfam" id="PF02364">
    <property type="entry name" value="Glucan_synthase"/>
    <property type="match status" value="2"/>
</dbReference>
<accession>A0AAD9GLB4</accession>
<evidence type="ECO:0000256" key="4">
    <source>
        <dbReference type="ARBA" id="ARBA00022676"/>
    </source>
</evidence>
<feature type="transmembrane region" description="Helical" evidence="10">
    <location>
        <begin position="2037"/>
        <end position="2061"/>
    </location>
</feature>
<feature type="transmembrane region" description="Helical" evidence="10">
    <location>
        <begin position="1304"/>
        <end position="1325"/>
    </location>
</feature>
<reference evidence="12" key="1">
    <citation type="submission" date="2023-08" db="EMBL/GenBank/DDBJ databases">
        <title>Reference Genome Resource for the Citrus Pathogen Phytophthora citrophthora.</title>
        <authorList>
            <person name="Moller H."/>
            <person name="Coetzee B."/>
            <person name="Rose L.J."/>
            <person name="Van Niekerk J.M."/>
        </authorList>
    </citation>
    <scope>NUCLEOTIDE SEQUENCE</scope>
    <source>
        <strain evidence="12">STE-U-9442</strain>
    </source>
</reference>
<feature type="transmembrane region" description="Helical" evidence="10">
    <location>
        <begin position="386"/>
        <end position="408"/>
    </location>
</feature>
<feature type="transmembrane region" description="Helical" evidence="10">
    <location>
        <begin position="1869"/>
        <end position="1887"/>
    </location>
</feature>
<comment type="similarity">
    <text evidence="2">Belongs to the glycosyltransferase 48 family.</text>
</comment>
<dbReference type="Pfam" id="PF14288">
    <property type="entry name" value="FKS1_dom1"/>
    <property type="match status" value="1"/>
</dbReference>
<comment type="catalytic activity">
    <reaction evidence="9">
        <text>[(1-&gt;3)-beta-D-glucosyl](n) + UDP-alpha-D-glucose = [(1-&gt;3)-beta-D-glucosyl](n+1) + UDP + H(+)</text>
        <dbReference type="Rhea" id="RHEA:21476"/>
        <dbReference type="Rhea" id="RHEA-COMP:11146"/>
        <dbReference type="Rhea" id="RHEA-COMP:14303"/>
        <dbReference type="ChEBI" id="CHEBI:15378"/>
        <dbReference type="ChEBI" id="CHEBI:37671"/>
        <dbReference type="ChEBI" id="CHEBI:58223"/>
        <dbReference type="ChEBI" id="CHEBI:58885"/>
        <dbReference type="EC" id="2.4.1.34"/>
    </reaction>
</comment>
<dbReference type="InterPro" id="IPR036259">
    <property type="entry name" value="MFS_trans_sf"/>
</dbReference>
<evidence type="ECO:0000256" key="8">
    <source>
        <dbReference type="ARBA" id="ARBA00023136"/>
    </source>
</evidence>
<dbReference type="InterPro" id="IPR005828">
    <property type="entry name" value="MFS_sugar_transport-like"/>
</dbReference>
<feature type="transmembrane region" description="Helical" evidence="10">
    <location>
        <begin position="1623"/>
        <end position="1643"/>
    </location>
</feature>
<feature type="transmembrane region" description="Helical" evidence="10">
    <location>
        <begin position="1779"/>
        <end position="1807"/>
    </location>
</feature>
<feature type="transmembrane region" description="Helical" evidence="10">
    <location>
        <begin position="1359"/>
        <end position="1377"/>
    </location>
</feature>
<dbReference type="GO" id="GO:0022857">
    <property type="term" value="F:transmembrane transporter activity"/>
    <property type="evidence" value="ECO:0007669"/>
    <property type="project" value="InterPro"/>
</dbReference>
<evidence type="ECO:0000256" key="3">
    <source>
        <dbReference type="ARBA" id="ARBA00012589"/>
    </source>
</evidence>
<name>A0AAD9GLB4_9STRA</name>
<feature type="transmembrane region" description="Helical" evidence="10">
    <location>
        <begin position="1384"/>
        <end position="1403"/>
    </location>
</feature>
<keyword evidence="7 10" id="KW-1133">Transmembrane helix</keyword>
<evidence type="ECO:0000256" key="6">
    <source>
        <dbReference type="ARBA" id="ARBA00022692"/>
    </source>
</evidence>
<feature type="transmembrane region" description="Helical" evidence="10">
    <location>
        <begin position="1928"/>
        <end position="1948"/>
    </location>
</feature>
<feature type="transmembrane region" description="Helical" evidence="10">
    <location>
        <begin position="2081"/>
        <end position="2098"/>
    </location>
</feature>
<dbReference type="PANTHER" id="PTHR12741:SF48">
    <property type="entry name" value="1,3-BETA-GLUCAN SYNTHASE COMPONENT FKS1-RELATED"/>
    <property type="match status" value="1"/>
</dbReference>
<feature type="transmembrane region" description="Helical" evidence="10">
    <location>
        <begin position="2194"/>
        <end position="2215"/>
    </location>
</feature>
<keyword evidence="8 10" id="KW-0472">Membrane</keyword>
<keyword evidence="4" id="KW-0328">Glycosyltransferase</keyword>
<feature type="transmembrane region" description="Helical" evidence="10">
    <location>
        <begin position="256"/>
        <end position="281"/>
    </location>
</feature>